<dbReference type="GO" id="GO:0005886">
    <property type="term" value="C:plasma membrane"/>
    <property type="evidence" value="ECO:0007669"/>
    <property type="project" value="TreeGrafter"/>
</dbReference>
<dbReference type="SUPFAM" id="SSF52540">
    <property type="entry name" value="P-loop containing nucleoside triphosphate hydrolases"/>
    <property type="match status" value="1"/>
</dbReference>
<sequence>MSNSEAQERASLRPARKPWWRSRKAHAAHGGGGRVLLGGLGLSYRDPSSGAPLLDGVDVAFRARRITAVLDPSGLRSRALFLVLAGLEDPDSGRVVSAKPRSARQRWAGRIGAVALLGARDTLDRDLTIRQNILAPLAATGSVADWDNLVGALELTGLRTKVDARPAELAPLERFKATVARAIVSGAEAFLVTEPPVLPAHDIEELVGLLRAVADAGCAVVVATRHPETALRAHRVIMLANGTVSLDAAPPTLDAIDASLERSPEDPKNLLGPIPSASPLFYEAGAAGADDEDPGSVAWHSLNVVDPADPAPLSSVATYDEIDETATYTGAIPATTATGEDTDVDDLIVQAKRILSDLPGSIAPED</sequence>
<dbReference type="InterPro" id="IPR003439">
    <property type="entry name" value="ABC_transporter-like_ATP-bd"/>
</dbReference>
<evidence type="ECO:0000313" key="4">
    <source>
        <dbReference type="EMBL" id="AOS47390.1"/>
    </source>
</evidence>
<dbReference type="InterPro" id="IPR015854">
    <property type="entry name" value="ABC_transpr_LolD-like"/>
</dbReference>
<dbReference type="EMBL" id="CP017298">
    <property type="protein sequence ID" value="AOS47390.1"/>
    <property type="molecule type" value="Genomic_DNA"/>
</dbReference>
<dbReference type="STRING" id="178339.BH719_05555"/>
<dbReference type="KEGG" id="phon:BH719_05555"/>
<organism evidence="4 5">
    <name type="scientific">Pauljensenia hongkongensis</name>
    <dbReference type="NCBI Taxonomy" id="178339"/>
    <lineage>
        <taxon>Bacteria</taxon>
        <taxon>Bacillati</taxon>
        <taxon>Actinomycetota</taxon>
        <taxon>Actinomycetes</taxon>
        <taxon>Actinomycetales</taxon>
        <taxon>Actinomycetaceae</taxon>
        <taxon>Pauljensenia</taxon>
    </lineage>
</organism>
<dbReference type="AlphaFoldDB" id="A0A1D8B2P3"/>
<proteinExistence type="inferred from homology"/>
<dbReference type="GO" id="GO:0022857">
    <property type="term" value="F:transmembrane transporter activity"/>
    <property type="evidence" value="ECO:0007669"/>
    <property type="project" value="TreeGrafter"/>
</dbReference>
<protein>
    <recommendedName>
        <fullName evidence="3">ABC transporter domain-containing protein</fullName>
    </recommendedName>
</protein>
<keyword evidence="5" id="KW-1185">Reference proteome</keyword>
<evidence type="ECO:0000313" key="5">
    <source>
        <dbReference type="Proteomes" id="UP000095214"/>
    </source>
</evidence>
<reference evidence="4 5" key="1">
    <citation type="submission" date="2016-09" db="EMBL/GenBank/DDBJ databases">
        <title>Complete genome sequence of Actinomyces hongkongensis HKU8.</title>
        <authorList>
            <person name="Gao Y.-X."/>
            <person name="Zhou Y.-Y."/>
            <person name="Xie Y."/>
            <person name="Wang M."/>
            <person name="Wang S.-J."/>
            <person name="Shen S.-G."/>
        </authorList>
    </citation>
    <scope>NUCLEOTIDE SEQUENCE [LARGE SCALE GENOMIC DNA]</scope>
    <source>
        <strain evidence="4 5">HKU8</strain>
    </source>
</reference>
<dbReference type="PROSITE" id="PS50893">
    <property type="entry name" value="ABC_TRANSPORTER_2"/>
    <property type="match status" value="1"/>
</dbReference>
<dbReference type="PANTHER" id="PTHR24220:SF689">
    <property type="entry name" value="LIPOPROTEIN-RELEASING SYSTEM ATP-BINDING PROTEIN LOLD"/>
    <property type="match status" value="1"/>
</dbReference>
<feature type="region of interest" description="Disordered" evidence="2">
    <location>
        <begin position="1"/>
        <end position="26"/>
    </location>
</feature>
<dbReference type="InterPro" id="IPR027417">
    <property type="entry name" value="P-loop_NTPase"/>
</dbReference>
<accession>A0A1D8B2P3</accession>
<feature type="compositionally biased region" description="Basic residues" evidence="2">
    <location>
        <begin position="14"/>
        <end position="26"/>
    </location>
</feature>
<feature type="compositionally biased region" description="Basic and acidic residues" evidence="2">
    <location>
        <begin position="1"/>
        <end position="11"/>
    </location>
</feature>
<dbReference type="PANTHER" id="PTHR24220">
    <property type="entry name" value="IMPORT ATP-BINDING PROTEIN"/>
    <property type="match status" value="1"/>
</dbReference>
<dbReference type="GO" id="GO:0005524">
    <property type="term" value="F:ATP binding"/>
    <property type="evidence" value="ECO:0007669"/>
    <property type="project" value="InterPro"/>
</dbReference>
<gene>
    <name evidence="4" type="ORF">BH719_05555</name>
</gene>
<comment type="similarity">
    <text evidence="1">Belongs to the ABC transporter superfamily.</text>
</comment>
<evidence type="ECO:0000259" key="3">
    <source>
        <dbReference type="PROSITE" id="PS50893"/>
    </source>
</evidence>
<feature type="domain" description="ABC transporter" evidence="3">
    <location>
        <begin position="37"/>
        <end position="266"/>
    </location>
</feature>
<dbReference type="Gene3D" id="3.40.50.300">
    <property type="entry name" value="P-loop containing nucleotide triphosphate hydrolases"/>
    <property type="match status" value="1"/>
</dbReference>
<evidence type="ECO:0000256" key="2">
    <source>
        <dbReference type="SAM" id="MobiDB-lite"/>
    </source>
</evidence>
<dbReference type="GO" id="GO:0016887">
    <property type="term" value="F:ATP hydrolysis activity"/>
    <property type="evidence" value="ECO:0007669"/>
    <property type="project" value="InterPro"/>
</dbReference>
<evidence type="ECO:0000256" key="1">
    <source>
        <dbReference type="ARBA" id="ARBA00005417"/>
    </source>
</evidence>
<name>A0A1D8B2P3_9ACTO</name>
<dbReference type="Proteomes" id="UP000095214">
    <property type="component" value="Chromosome"/>
</dbReference>
<dbReference type="RefSeq" id="WP_009743822.1">
    <property type="nucleotide sequence ID" value="NZ_CP017298.1"/>
</dbReference>